<proteinExistence type="predicted"/>
<evidence type="ECO:0000259" key="2">
    <source>
        <dbReference type="Pfam" id="PF16747"/>
    </source>
</evidence>
<feature type="chain" id="PRO_5039204661" description="Surface-adhesin protein E-like domain-containing protein" evidence="1">
    <location>
        <begin position="22"/>
        <end position="317"/>
    </location>
</feature>
<keyword evidence="1" id="KW-0732">Signal</keyword>
<dbReference type="Pfam" id="PF16747">
    <property type="entry name" value="Adhesin_E"/>
    <property type="match status" value="1"/>
</dbReference>
<protein>
    <recommendedName>
        <fullName evidence="2">Surface-adhesin protein E-like domain-containing protein</fullName>
    </recommendedName>
</protein>
<gene>
    <name evidence="3" type="ORF">IAB06_01555</name>
</gene>
<feature type="signal peptide" evidence="1">
    <location>
        <begin position="1"/>
        <end position="21"/>
    </location>
</feature>
<evidence type="ECO:0000256" key="1">
    <source>
        <dbReference type="SAM" id="SignalP"/>
    </source>
</evidence>
<feature type="domain" description="Surface-adhesin protein E-like" evidence="2">
    <location>
        <begin position="28"/>
        <end position="135"/>
    </location>
</feature>
<comment type="caution">
    <text evidence="3">The sequence shown here is derived from an EMBL/GenBank/DDBJ whole genome shotgun (WGS) entry which is preliminary data.</text>
</comment>
<dbReference type="Proteomes" id="UP000824099">
    <property type="component" value="Unassembled WGS sequence"/>
</dbReference>
<evidence type="ECO:0000313" key="3">
    <source>
        <dbReference type="EMBL" id="HIU63713.1"/>
    </source>
</evidence>
<accession>A0A9D1SL55</accession>
<sequence>MKIIISFIAALILFFTNYTYAQMPNHDWQLITENAETRIYIDPLNIKKTNDYAFSVWIKLELKDDLQINRMKKYNLSEPVKYMLVQNEYNFRNREIKTLHFSNYGLSDNRLTPEPPDDQTVRPIIPGSIGGTTFRISYNIYRGITKTEQKKANTEIIKSLRYFNKTVNTTTGIESYSQPDTSSTKPIFWGVKITKAGAIYQNIHLSFPSSKISFENTTFTFSNAKEAWLFDANTYHLPNTILQTFVFFNADNISVTIPINVLIKGLNILTSGSNPIITLNLGKEKIPLKLTFDDIINLKKALVFANNAEIINFTLTL</sequence>
<organism evidence="3 4">
    <name type="scientific">Candidatus Avacidaminococcus intestinavium</name>
    <dbReference type="NCBI Taxonomy" id="2840684"/>
    <lineage>
        <taxon>Bacteria</taxon>
        <taxon>Bacillati</taxon>
        <taxon>Bacillota</taxon>
        <taxon>Negativicutes</taxon>
        <taxon>Acidaminococcales</taxon>
        <taxon>Acidaminococcaceae</taxon>
        <taxon>Acidaminococcaceae incertae sedis</taxon>
        <taxon>Candidatus Avacidaminococcus</taxon>
    </lineage>
</organism>
<dbReference type="AlphaFoldDB" id="A0A9D1SL55"/>
<dbReference type="InterPro" id="IPR031939">
    <property type="entry name" value="Adhesin_E-like"/>
</dbReference>
<evidence type="ECO:0000313" key="4">
    <source>
        <dbReference type="Proteomes" id="UP000824099"/>
    </source>
</evidence>
<reference evidence="3" key="2">
    <citation type="journal article" date="2021" name="PeerJ">
        <title>Extensive microbial diversity within the chicken gut microbiome revealed by metagenomics and culture.</title>
        <authorList>
            <person name="Gilroy R."/>
            <person name="Ravi A."/>
            <person name="Getino M."/>
            <person name="Pursley I."/>
            <person name="Horton D.L."/>
            <person name="Alikhan N.F."/>
            <person name="Baker D."/>
            <person name="Gharbi K."/>
            <person name="Hall N."/>
            <person name="Watson M."/>
            <person name="Adriaenssens E.M."/>
            <person name="Foster-Nyarko E."/>
            <person name="Jarju S."/>
            <person name="Secka A."/>
            <person name="Antonio M."/>
            <person name="Oren A."/>
            <person name="Chaudhuri R.R."/>
            <person name="La Ragione R."/>
            <person name="Hildebrand F."/>
            <person name="Pallen M.J."/>
        </authorList>
    </citation>
    <scope>NUCLEOTIDE SEQUENCE</scope>
    <source>
        <strain evidence="3">CHK160-1198</strain>
    </source>
</reference>
<reference evidence="3" key="1">
    <citation type="submission" date="2020-10" db="EMBL/GenBank/DDBJ databases">
        <authorList>
            <person name="Gilroy R."/>
        </authorList>
    </citation>
    <scope>NUCLEOTIDE SEQUENCE</scope>
    <source>
        <strain evidence="3">CHK160-1198</strain>
    </source>
</reference>
<name>A0A9D1SL55_9FIRM</name>
<dbReference type="EMBL" id="DVNI01000021">
    <property type="protein sequence ID" value="HIU63713.1"/>
    <property type="molecule type" value="Genomic_DNA"/>
</dbReference>